<dbReference type="Gene3D" id="1.10.287.1490">
    <property type="match status" value="1"/>
</dbReference>
<dbReference type="InterPro" id="IPR001932">
    <property type="entry name" value="PPM-type_phosphatase-like_dom"/>
</dbReference>
<dbReference type="InterPro" id="IPR036457">
    <property type="entry name" value="PPM-type-like_dom_sf"/>
</dbReference>
<organism evidence="3 4">
    <name type="scientific">Bacteroides caccae</name>
    <dbReference type="NCBI Taxonomy" id="47678"/>
    <lineage>
        <taxon>Bacteria</taxon>
        <taxon>Pseudomonadati</taxon>
        <taxon>Bacteroidota</taxon>
        <taxon>Bacteroidia</taxon>
        <taxon>Bacteroidales</taxon>
        <taxon>Bacteroidaceae</taxon>
        <taxon>Bacteroides</taxon>
    </lineage>
</organism>
<dbReference type="Proteomes" id="UP000283512">
    <property type="component" value="Unassembled WGS sequence"/>
</dbReference>
<accession>A0A414YZD2</accession>
<sequence length="452" mass="51676">MFMECINVFNKSIRGASHLANGKPCQDYSISFSENGVQILVVCDGHGGETYFRSDIGAKLAAEVTLDILKGFSNSMGANPFSECSFSITAKPRKNPFVDSEGNRLRYEDMNESQKGYAKQAQAYTEASSKCVKEQKLMNELLRQIYNQWKNEISIHCDSHPFSSSELSKLNGKNIEKAYGCTLLAYLQTESYWLSFQIGDGKILFCNKNLSWSSPIQEDCNCFLNYTTSLCDNYAIDEFRYAFCGNGFLPFSVFLCSDGLEGSLRTEANIQDFYEQIIELCADEEDVNAELADYLPKLSEMGNKDDISISGAVYMKKSNIDGFSKSLDIQRKKRAIQNEKISKKNELDKISTKIETLEVKLSKYIETRSSLKSAIDNFRRSIQSKEKEFTDNEDIISSIQKDIRELQEELKRKEKDFNEWVFTVKNEIASLEEENIDDERSEDSIMSFFKFW</sequence>
<gene>
    <name evidence="3" type="ORF">DW190_06085</name>
</gene>
<dbReference type="Pfam" id="PF13672">
    <property type="entry name" value="PP2C_2"/>
    <property type="match status" value="2"/>
</dbReference>
<feature type="domain" description="PPM-type phosphatase" evidence="2">
    <location>
        <begin position="113"/>
        <end position="295"/>
    </location>
</feature>
<dbReference type="Gene3D" id="3.60.40.10">
    <property type="entry name" value="PPM-type phosphatase domain"/>
    <property type="match status" value="1"/>
</dbReference>
<feature type="coiled-coil region" evidence="1">
    <location>
        <begin position="347"/>
        <end position="423"/>
    </location>
</feature>
<evidence type="ECO:0000259" key="2">
    <source>
        <dbReference type="Pfam" id="PF13672"/>
    </source>
</evidence>
<evidence type="ECO:0000313" key="4">
    <source>
        <dbReference type="Proteomes" id="UP000283512"/>
    </source>
</evidence>
<keyword evidence="1" id="KW-0175">Coiled coil</keyword>
<dbReference type="EMBL" id="QRKD01000003">
    <property type="protein sequence ID" value="RHH92834.1"/>
    <property type="molecule type" value="Genomic_DNA"/>
</dbReference>
<feature type="domain" description="PPM-type phosphatase" evidence="2">
    <location>
        <begin position="14"/>
        <end position="73"/>
    </location>
</feature>
<evidence type="ECO:0000256" key="1">
    <source>
        <dbReference type="SAM" id="Coils"/>
    </source>
</evidence>
<dbReference type="SUPFAM" id="SSF81606">
    <property type="entry name" value="PP2C-like"/>
    <property type="match status" value="1"/>
</dbReference>
<name>A0A414YZD2_9BACE</name>
<evidence type="ECO:0000313" key="3">
    <source>
        <dbReference type="EMBL" id="RHH92834.1"/>
    </source>
</evidence>
<comment type="caution">
    <text evidence="3">The sequence shown here is derived from an EMBL/GenBank/DDBJ whole genome shotgun (WGS) entry which is preliminary data.</text>
</comment>
<reference evidence="3 4" key="1">
    <citation type="submission" date="2018-08" db="EMBL/GenBank/DDBJ databases">
        <title>A genome reference for cultivated species of the human gut microbiota.</title>
        <authorList>
            <person name="Zou Y."/>
            <person name="Xue W."/>
            <person name="Luo G."/>
        </authorList>
    </citation>
    <scope>NUCLEOTIDE SEQUENCE [LARGE SCALE GENOMIC DNA]</scope>
    <source>
        <strain evidence="3 4">AM16-49B</strain>
    </source>
</reference>
<protein>
    <recommendedName>
        <fullName evidence="2">PPM-type phosphatase domain-containing protein</fullName>
    </recommendedName>
</protein>
<dbReference type="AlphaFoldDB" id="A0A414YZD2"/>
<proteinExistence type="predicted"/>